<proteinExistence type="predicted"/>
<accession>A0ABT4I8U0</accession>
<dbReference type="RefSeq" id="WP_268917161.1">
    <property type="nucleotide sequence ID" value="NZ_JAPTMY010000010.1"/>
</dbReference>
<dbReference type="InterPro" id="IPR013785">
    <property type="entry name" value="Aldolase_TIM"/>
</dbReference>
<evidence type="ECO:0000313" key="3">
    <source>
        <dbReference type="Proteomes" id="UP001072034"/>
    </source>
</evidence>
<evidence type="ECO:0000313" key="2">
    <source>
        <dbReference type="EMBL" id="MCZ0857610.1"/>
    </source>
</evidence>
<sequence length="283" mass="29345">MSLTDLASVAETARSEGAGLGAFNVVLLEHAEFFAEAAERAGRPIVLQISENTVKYHRGRLAPIAKATLAVAEAAAVPIVVHLDHAESTDLIEEAVDLGLTSVMYDGSRLPFDANVATTTRMVEHCRAAGVSVEAELGEVGGKNGVHAPGARTDPGDAARFVAATGVDLLAVAVGSSHAMTERSALLDDELISRLAAAVPVPLVLHGSSGVSDEGLRSAVRAGITKVNVSTHLNVVAAGVVRDVLAADPELVDPRRYIGPSVRSAAAEAERLLTWYASAARRP</sequence>
<protein>
    <submittedName>
        <fullName evidence="2">Class II fructose-bisphosphate aldolase</fullName>
    </submittedName>
</protein>
<gene>
    <name evidence="2" type="ORF">OHJ16_06085</name>
</gene>
<dbReference type="PANTHER" id="PTHR30304:SF0">
    <property type="entry name" value="D-TAGATOSE-1,6-BISPHOSPHATE ALDOLASE SUBUNIT GATY-RELATED"/>
    <property type="match status" value="1"/>
</dbReference>
<dbReference type="SUPFAM" id="SSF51569">
    <property type="entry name" value="Aldolase"/>
    <property type="match status" value="1"/>
</dbReference>
<evidence type="ECO:0000256" key="1">
    <source>
        <dbReference type="ARBA" id="ARBA00001947"/>
    </source>
</evidence>
<reference evidence="2" key="1">
    <citation type="submission" date="2022-10" db="EMBL/GenBank/DDBJ databases">
        <title>Genome sequence of Actinomyces israelii ATCC 10048.</title>
        <authorList>
            <person name="Watt R.M."/>
            <person name="Tong W.M."/>
        </authorList>
    </citation>
    <scope>NUCLEOTIDE SEQUENCE</scope>
    <source>
        <strain evidence="2">ATCC 10048</strain>
    </source>
</reference>
<dbReference type="PANTHER" id="PTHR30304">
    <property type="entry name" value="D-TAGATOSE-1,6-BISPHOSPHATE ALDOLASE"/>
    <property type="match status" value="1"/>
</dbReference>
<dbReference type="InterPro" id="IPR050246">
    <property type="entry name" value="Class_II_FBP_aldolase"/>
</dbReference>
<dbReference type="EMBL" id="JAPTMY010000010">
    <property type="protein sequence ID" value="MCZ0857610.1"/>
    <property type="molecule type" value="Genomic_DNA"/>
</dbReference>
<dbReference type="InterPro" id="IPR000771">
    <property type="entry name" value="FBA_II"/>
</dbReference>
<name>A0ABT4I8U0_9ACTO</name>
<comment type="cofactor">
    <cofactor evidence="1">
        <name>Zn(2+)</name>
        <dbReference type="ChEBI" id="CHEBI:29105"/>
    </cofactor>
</comment>
<keyword evidence="3" id="KW-1185">Reference proteome</keyword>
<dbReference type="Gene3D" id="3.20.20.70">
    <property type="entry name" value="Aldolase class I"/>
    <property type="match status" value="1"/>
</dbReference>
<dbReference type="Proteomes" id="UP001072034">
    <property type="component" value="Unassembled WGS sequence"/>
</dbReference>
<dbReference type="PIRSF" id="PIRSF001359">
    <property type="entry name" value="F_bP_aldolase_II"/>
    <property type="match status" value="1"/>
</dbReference>
<comment type="caution">
    <text evidence="2">The sequence shown here is derived from an EMBL/GenBank/DDBJ whole genome shotgun (WGS) entry which is preliminary data.</text>
</comment>
<dbReference type="Pfam" id="PF01116">
    <property type="entry name" value="F_bP_aldolase"/>
    <property type="match status" value="1"/>
</dbReference>
<organism evidence="2 3">
    <name type="scientific">Actinomyces israelii</name>
    <dbReference type="NCBI Taxonomy" id="1659"/>
    <lineage>
        <taxon>Bacteria</taxon>
        <taxon>Bacillati</taxon>
        <taxon>Actinomycetota</taxon>
        <taxon>Actinomycetes</taxon>
        <taxon>Actinomycetales</taxon>
        <taxon>Actinomycetaceae</taxon>
        <taxon>Actinomyces</taxon>
    </lineage>
</organism>